<dbReference type="Pfam" id="PF03721">
    <property type="entry name" value="UDPG_MGDP_dh_N"/>
    <property type="match status" value="1"/>
</dbReference>
<dbReference type="GO" id="GO:0006065">
    <property type="term" value="P:UDP-glucuronate biosynthetic process"/>
    <property type="evidence" value="ECO:0007669"/>
    <property type="project" value="UniProtKB-UniPathway"/>
</dbReference>
<dbReference type="InterPro" id="IPR014026">
    <property type="entry name" value="UDP-Glc/GDP-Man_DH_dimer"/>
</dbReference>
<comment type="catalytic activity">
    <reaction evidence="6 7">
        <text>UDP-alpha-D-glucose + 2 NAD(+) + H2O = UDP-alpha-D-glucuronate + 2 NADH + 3 H(+)</text>
        <dbReference type="Rhea" id="RHEA:23596"/>
        <dbReference type="ChEBI" id="CHEBI:15377"/>
        <dbReference type="ChEBI" id="CHEBI:15378"/>
        <dbReference type="ChEBI" id="CHEBI:57540"/>
        <dbReference type="ChEBI" id="CHEBI:57945"/>
        <dbReference type="ChEBI" id="CHEBI:58052"/>
        <dbReference type="ChEBI" id="CHEBI:58885"/>
        <dbReference type="EC" id="1.1.1.22"/>
    </reaction>
</comment>
<keyword evidence="4 7" id="KW-0560">Oxidoreductase</keyword>
<dbReference type="SMART" id="SM00984">
    <property type="entry name" value="UDPG_MGDP_dh_C"/>
    <property type="match status" value="1"/>
</dbReference>
<dbReference type="GO" id="GO:0003979">
    <property type="term" value="F:UDP-glucose 6-dehydrogenase activity"/>
    <property type="evidence" value="ECO:0007669"/>
    <property type="project" value="UniProtKB-EC"/>
</dbReference>
<dbReference type="Pfam" id="PF00984">
    <property type="entry name" value="UDPG_MGDP_dh"/>
    <property type="match status" value="1"/>
</dbReference>
<dbReference type="InterPro" id="IPR036291">
    <property type="entry name" value="NAD(P)-bd_dom_sf"/>
</dbReference>
<dbReference type="InterPro" id="IPR017476">
    <property type="entry name" value="UDP-Glc/GDP-Man"/>
</dbReference>
<dbReference type="Gene3D" id="3.40.50.720">
    <property type="entry name" value="NAD(P)-binding Rossmann-like Domain"/>
    <property type="match status" value="2"/>
</dbReference>
<dbReference type="NCBIfam" id="TIGR03026">
    <property type="entry name" value="NDP-sugDHase"/>
    <property type="match status" value="1"/>
</dbReference>
<dbReference type="InterPro" id="IPR014027">
    <property type="entry name" value="UDP-Glc/GDP-Man_DH_C"/>
</dbReference>
<reference evidence="12 13" key="1">
    <citation type="journal article" date="2016" name="Nat. Commun.">
        <title>Thousands of microbial genomes shed light on interconnected biogeochemical processes in an aquifer system.</title>
        <authorList>
            <person name="Anantharaman K."/>
            <person name="Brown C.T."/>
            <person name="Hug L.A."/>
            <person name="Sharon I."/>
            <person name="Castelle C.J."/>
            <person name="Probst A.J."/>
            <person name="Thomas B.C."/>
            <person name="Singh A."/>
            <person name="Wilkins M.J."/>
            <person name="Karaoz U."/>
            <person name="Brodie E.L."/>
            <person name="Williams K.H."/>
            <person name="Hubbard S.S."/>
            <person name="Banfield J.F."/>
        </authorList>
    </citation>
    <scope>NUCLEOTIDE SEQUENCE [LARGE SCALE GENOMIC DNA]</scope>
</reference>
<dbReference type="GO" id="GO:0000271">
    <property type="term" value="P:polysaccharide biosynthetic process"/>
    <property type="evidence" value="ECO:0007669"/>
    <property type="project" value="InterPro"/>
</dbReference>
<comment type="similarity">
    <text evidence="2 7">Belongs to the UDP-glucose/GDP-mannose dehydrogenase family.</text>
</comment>
<gene>
    <name evidence="12" type="ORF">A3C90_00305</name>
</gene>
<dbReference type="PIRSF" id="PIRSF500134">
    <property type="entry name" value="UDPglc_DH_bac"/>
    <property type="match status" value="1"/>
</dbReference>
<feature type="binding site" evidence="10">
    <location>
        <position position="92"/>
    </location>
    <ligand>
        <name>NAD(+)</name>
        <dbReference type="ChEBI" id="CHEBI:57540"/>
    </ligand>
</feature>
<feature type="binding site" evidence="9">
    <location>
        <position position="276"/>
    </location>
    <ligand>
        <name>substrate</name>
    </ligand>
</feature>
<feature type="binding site" evidence="10">
    <location>
        <position position="30"/>
    </location>
    <ligand>
        <name>NAD(+)</name>
        <dbReference type="ChEBI" id="CHEBI:57540"/>
    </ligand>
</feature>
<accession>A0A1F6MD49</accession>
<name>A0A1F6MD49_9BACT</name>
<dbReference type="InterPro" id="IPR001732">
    <property type="entry name" value="UDP-Glc/GDP-Man_DH_N"/>
</dbReference>
<evidence type="ECO:0000256" key="4">
    <source>
        <dbReference type="ARBA" id="ARBA00023002"/>
    </source>
</evidence>
<evidence type="ECO:0000256" key="5">
    <source>
        <dbReference type="ARBA" id="ARBA00023027"/>
    </source>
</evidence>
<feature type="binding site" evidence="10">
    <location>
        <position position="136"/>
    </location>
    <ligand>
        <name>NAD(+)</name>
        <dbReference type="ChEBI" id="CHEBI:57540"/>
    </ligand>
</feature>
<feature type="binding site" evidence="9">
    <location>
        <begin position="165"/>
        <end position="168"/>
    </location>
    <ligand>
        <name>substrate</name>
    </ligand>
</feature>
<evidence type="ECO:0000256" key="1">
    <source>
        <dbReference type="ARBA" id="ARBA00004701"/>
    </source>
</evidence>
<dbReference type="SUPFAM" id="SSF48179">
    <property type="entry name" value="6-phosphogluconate dehydrogenase C-terminal domain-like"/>
    <property type="match status" value="1"/>
</dbReference>
<keyword evidence="5 7" id="KW-0520">NAD</keyword>
<dbReference type="GO" id="GO:0051287">
    <property type="term" value="F:NAD binding"/>
    <property type="evidence" value="ECO:0007669"/>
    <property type="project" value="InterPro"/>
</dbReference>
<evidence type="ECO:0000256" key="3">
    <source>
        <dbReference type="ARBA" id="ARBA00012954"/>
    </source>
</evidence>
<dbReference type="STRING" id="1798683.A3C90_00305"/>
<dbReference type="Pfam" id="PF03720">
    <property type="entry name" value="UDPG_MGDP_dh_C"/>
    <property type="match status" value="1"/>
</dbReference>
<feature type="binding site" evidence="10">
    <location>
        <position position="35"/>
    </location>
    <ligand>
        <name>NAD(+)</name>
        <dbReference type="ChEBI" id="CHEBI:57540"/>
    </ligand>
</feature>
<evidence type="ECO:0000256" key="6">
    <source>
        <dbReference type="ARBA" id="ARBA00047473"/>
    </source>
</evidence>
<dbReference type="InterPro" id="IPR008927">
    <property type="entry name" value="6-PGluconate_DH-like_C_sf"/>
</dbReference>
<evidence type="ECO:0000259" key="11">
    <source>
        <dbReference type="SMART" id="SM00984"/>
    </source>
</evidence>
<evidence type="ECO:0000313" key="12">
    <source>
        <dbReference type="EMBL" id="OGH69544.1"/>
    </source>
</evidence>
<dbReference type="UniPathway" id="UPA00038">
    <property type="reaction ID" value="UER00491"/>
</dbReference>
<proteinExistence type="inferred from homology"/>
<evidence type="ECO:0000256" key="10">
    <source>
        <dbReference type="PIRSR" id="PIRSR500134-3"/>
    </source>
</evidence>
<dbReference type="InterPro" id="IPR028357">
    <property type="entry name" value="UDPglc_DH_bac"/>
</dbReference>
<feature type="binding site" evidence="10">
    <location>
        <position position="282"/>
    </location>
    <ligand>
        <name>NAD(+)</name>
        <dbReference type="ChEBI" id="CHEBI:57540"/>
    </ligand>
</feature>
<organism evidence="12 13">
    <name type="scientific">Candidatus Magasanikbacteria bacterium RIFCSPHIGHO2_02_FULL_51_14</name>
    <dbReference type="NCBI Taxonomy" id="1798683"/>
    <lineage>
        <taxon>Bacteria</taxon>
        <taxon>Candidatus Magasanikiibacteriota</taxon>
    </lineage>
</organism>
<feature type="active site" description="Nucleophile" evidence="8">
    <location>
        <position position="279"/>
    </location>
</feature>
<dbReference type="EC" id="1.1.1.22" evidence="3 7"/>
<dbReference type="PANTHER" id="PTHR43750">
    <property type="entry name" value="UDP-GLUCOSE 6-DEHYDROGENASE TUAD"/>
    <property type="match status" value="1"/>
</dbReference>
<evidence type="ECO:0000313" key="13">
    <source>
        <dbReference type="Proteomes" id="UP000177457"/>
    </source>
</evidence>
<evidence type="ECO:0000256" key="2">
    <source>
        <dbReference type="ARBA" id="ARBA00006601"/>
    </source>
</evidence>
<dbReference type="Proteomes" id="UP000177457">
    <property type="component" value="Unassembled WGS sequence"/>
</dbReference>
<dbReference type="AlphaFoldDB" id="A0A1F6MD49"/>
<feature type="binding site" evidence="10">
    <location>
        <position position="347"/>
    </location>
    <ligand>
        <name>NAD(+)</name>
        <dbReference type="ChEBI" id="CHEBI:57540"/>
    </ligand>
</feature>
<evidence type="ECO:0000256" key="7">
    <source>
        <dbReference type="PIRNR" id="PIRNR000124"/>
    </source>
</evidence>
<dbReference type="InterPro" id="IPR036220">
    <property type="entry name" value="UDP-Glc/GDP-Man_DH_C_sf"/>
</dbReference>
<dbReference type="SUPFAM" id="SSF51735">
    <property type="entry name" value="NAD(P)-binding Rossmann-fold domains"/>
    <property type="match status" value="1"/>
</dbReference>
<sequence length="465" mass="52245">MNILYIGAGFVGACSAAVSADSGHTTLAFDIDQKKIEKLRSCDRAHIESCIFEDGLAELLTRHKDRIRFTFDYAKVERFLDACDGVFMCLPTPEIGETGESDLSYYNAACERLAQALVKRNNGAQEKYIVVVNKSTVPIDMVAQTQTMLGKAGAKNFGVVSNPEFLVEGKAIEGSIHPDRVVVGAWQEKDFDIMRRIYDRFYNSATVQYLEVNPKEAAAGKLLSNFYLFSKLAACFDVLGRTCEAFADLRFEQVRKIIIAEKRIGNWGFYDSLYAGGSCLIKDARSLSHQLQTAGKDAVVVNETYLANKRQLEIFLGRAERDAGFSWLEKRVALAGTAFKRDTNDIRNSPSIDIMHFLQERQVRAVNVYDPAALPMFQDLFPESERVHYMGHEFDAVKNVDAIIIATDWPQFRGLADAIVGELKNRPLIMDGRRMLQHRYRDLQEAGFDIVAVGSPFLKHVTRNT</sequence>
<evidence type="ECO:0000256" key="9">
    <source>
        <dbReference type="PIRSR" id="PIRSR500134-2"/>
    </source>
</evidence>
<feature type="domain" description="UDP-glucose/GDP-mannose dehydrogenase C-terminal" evidence="11">
    <location>
        <begin position="333"/>
        <end position="438"/>
    </location>
</feature>
<feature type="binding site" evidence="9">
    <location>
        <position position="221"/>
    </location>
    <ligand>
        <name>substrate</name>
    </ligand>
</feature>
<feature type="binding site" evidence="9">
    <location>
        <position position="340"/>
    </location>
    <ligand>
        <name>substrate</name>
    </ligand>
</feature>
<dbReference type="PIRSF" id="PIRSF000124">
    <property type="entry name" value="UDPglc_GDPman_dh"/>
    <property type="match status" value="1"/>
</dbReference>
<comment type="caution">
    <text evidence="12">The sequence shown here is derived from an EMBL/GenBank/DDBJ whole genome shotgun (WGS) entry which is preliminary data.</text>
</comment>
<dbReference type="SUPFAM" id="SSF52413">
    <property type="entry name" value="UDP-glucose/GDP-mannose dehydrogenase C-terminal domain"/>
    <property type="match status" value="1"/>
</dbReference>
<dbReference type="EMBL" id="MFQE01000077">
    <property type="protein sequence ID" value="OGH69544.1"/>
    <property type="molecule type" value="Genomic_DNA"/>
</dbReference>
<dbReference type="PANTHER" id="PTHR43750:SF3">
    <property type="entry name" value="UDP-GLUCOSE 6-DEHYDROGENASE TUAD"/>
    <property type="match status" value="1"/>
</dbReference>
<evidence type="ECO:0000256" key="8">
    <source>
        <dbReference type="PIRSR" id="PIRSR500134-1"/>
    </source>
</evidence>
<protein>
    <recommendedName>
        <fullName evidence="3 7">UDP-glucose 6-dehydrogenase</fullName>
        <ecNumber evidence="3 7">1.1.1.22</ecNumber>
    </recommendedName>
</protein>
<feature type="binding site" evidence="10">
    <location>
        <position position="168"/>
    </location>
    <ligand>
        <name>NAD(+)</name>
        <dbReference type="ChEBI" id="CHEBI:57540"/>
    </ligand>
</feature>
<comment type="pathway">
    <text evidence="1">Nucleotide-sugar biosynthesis; UDP-alpha-D-glucuronate biosynthesis; UDP-alpha-D-glucuronate from UDP-alpha-D-glucose: step 1/1.</text>
</comment>